<accession>A0ABR4C4I5</accession>
<comment type="caution">
    <text evidence="4">The sequence shown here is derived from an EMBL/GenBank/DDBJ whole genome shotgun (WGS) entry which is preliminary data.</text>
</comment>
<proteinExistence type="predicted"/>
<evidence type="ECO:0000259" key="3">
    <source>
        <dbReference type="Pfam" id="PF24883"/>
    </source>
</evidence>
<evidence type="ECO:0000313" key="4">
    <source>
        <dbReference type="EMBL" id="KAL2064416.1"/>
    </source>
</evidence>
<evidence type="ECO:0000256" key="1">
    <source>
        <dbReference type="ARBA" id="ARBA00022737"/>
    </source>
</evidence>
<name>A0ABR4C4I5_9HELO</name>
<evidence type="ECO:0000256" key="2">
    <source>
        <dbReference type="SAM" id="MobiDB-lite"/>
    </source>
</evidence>
<dbReference type="InterPro" id="IPR056884">
    <property type="entry name" value="NPHP3-like_N"/>
</dbReference>
<sequence length="1004" mass="114892">MAEALAIVGSVAAIVQLSEFAGKVIYTACDIYSSVSGHTVIDQSVEDTTIKLNSLLDNLDSQAGPKPQNSQDDGLCELIDLCRALGQKLLVILAKTKAKRPHSLRESLKASMNSVWKKKEMNELRNELDRCQNQLGIHLLAIFRSEMKDQLEEALSALSSQSLEITRLYQTLDNIEHDQKLAVDSLEFLRELFSPSSPELQRLNEDRILRSLAFDGMKDRYQNVATSTVDTFNWSLEDTKVPKSHPDLKISFRNWLVEGKGVFHISGKPGAGKSTFMKFIVENENTNYYLEEWAGDKTLIVANFFFWKPGNKLEKNMEGLIRSVLHTILEAVPDMIPSVFPEYWNPSRETPWQNGREFAIPYKTVLASFEKLIGSADAMEDHCFCFFIDGLDEFEDPDQQHSNLARQLQSWTENNHTSLKICVSSREENAFMNNFLPSQRLRLHLLTQDDIALHVKNFLGDHDNFLKLDPEDREDLVDSIVEKAEGVFLWVKLVLNVLWEDLDACSNIHKLLDTLNHCPEELDDLFLRILNSIRRKDQEEAWAIVALLLNQEGSQDVLSLFQISFVKDCLKDDEFATRSDDRPDNLSQIMTRKVDFALHLKAILKGLIDIDDSSYGANIRYDQGLFSDLTQPALCSLRGVLMVTHRSIFDFLDVNCPPRMRDFIDKLDITSITLQILAAHVKLVPWDSSLKEAISLPVTSILFTLQQPWSSRRLEQIEVLDCLLMDRQPGCCQINGFDWSKIVGISDYPQTDPLEPFSILALAFGLGCESYYNLICRRHESWLSDYRTRADLCVCLFENEMNEPNEEYVIAKIGLLQRIFVDEFVTPEVAGAMIGRRKAASIWECFVTNRVYWDYATNEYKKFVGMALEFLLRVNFNPQVVFERRLLTWSGQENISMPDWDVEVVFGVGPNSVGEAVPFDDLRFWEAAKLPCSLREVVDHADFENGEELLKLIDRNLAFYERADNTGILGEVSEDIVMMENDDDEDDEAVYANRRTSKKRRHSF</sequence>
<gene>
    <name evidence="4" type="ORF">VTL71DRAFT_4910</name>
</gene>
<dbReference type="PANTHER" id="PTHR10039:SF5">
    <property type="entry name" value="NACHT DOMAIN-CONTAINING PROTEIN"/>
    <property type="match status" value="1"/>
</dbReference>
<organism evidence="4 5">
    <name type="scientific">Oculimacula yallundae</name>
    <dbReference type="NCBI Taxonomy" id="86028"/>
    <lineage>
        <taxon>Eukaryota</taxon>
        <taxon>Fungi</taxon>
        <taxon>Dikarya</taxon>
        <taxon>Ascomycota</taxon>
        <taxon>Pezizomycotina</taxon>
        <taxon>Leotiomycetes</taxon>
        <taxon>Helotiales</taxon>
        <taxon>Ploettnerulaceae</taxon>
        <taxon>Oculimacula</taxon>
    </lineage>
</organism>
<reference evidence="4 5" key="1">
    <citation type="journal article" date="2024" name="Commun. Biol.">
        <title>Comparative genomic analysis of thermophilic fungi reveals convergent evolutionary adaptations and gene losses.</title>
        <authorList>
            <person name="Steindorff A.S."/>
            <person name="Aguilar-Pontes M.V."/>
            <person name="Robinson A.J."/>
            <person name="Andreopoulos B."/>
            <person name="LaButti K."/>
            <person name="Kuo A."/>
            <person name="Mondo S."/>
            <person name="Riley R."/>
            <person name="Otillar R."/>
            <person name="Haridas S."/>
            <person name="Lipzen A."/>
            <person name="Grimwood J."/>
            <person name="Schmutz J."/>
            <person name="Clum A."/>
            <person name="Reid I.D."/>
            <person name="Moisan M.C."/>
            <person name="Butler G."/>
            <person name="Nguyen T.T.M."/>
            <person name="Dewar K."/>
            <person name="Conant G."/>
            <person name="Drula E."/>
            <person name="Henrissat B."/>
            <person name="Hansel C."/>
            <person name="Singer S."/>
            <person name="Hutchinson M.I."/>
            <person name="de Vries R.P."/>
            <person name="Natvig D.O."/>
            <person name="Powell A.J."/>
            <person name="Tsang A."/>
            <person name="Grigoriev I.V."/>
        </authorList>
    </citation>
    <scope>NUCLEOTIDE SEQUENCE [LARGE SCALE GENOMIC DNA]</scope>
    <source>
        <strain evidence="4 5">CBS 494.80</strain>
    </source>
</reference>
<protein>
    <recommendedName>
        <fullName evidence="3">Nephrocystin 3-like N-terminal domain-containing protein</fullName>
    </recommendedName>
</protein>
<dbReference type="Gene3D" id="3.40.50.300">
    <property type="entry name" value="P-loop containing nucleotide triphosphate hydrolases"/>
    <property type="match status" value="1"/>
</dbReference>
<feature type="region of interest" description="Disordered" evidence="2">
    <location>
        <begin position="983"/>
        <end position="1004"/>
    </location>
</feature>
<dbReference type="Proteomes" id="UP001595075">
    <property type="component" value="Unassembled WGS sequence"/>
</dbReference>
<dbReference type="InterPro" id="IPR027417">
    <property type="entry name" value="P-loop_NTPase"/>
</dbReference>
<feature type="compositionally biased region" description="Basic residues" evidence="2">
    <location>
        <begin position="995"/>
        <end position="1004"/>
    </location>
</feature>
<dbReference type="PANTHER" id="PTHR10039">
    <property type="entry name" value="AMELOGENIN"/>
    <property type="match status" value="1"/>
</dbReference>
<feature type="domain" description="Nephrocystin 3-like N-terminal" evidence="3">
    <location>
        <begin position="251"/>
        <end position="426"/>
    </location>
</feature>
<dbReference type="SUPFAM" id="SSF52540">
    <property type="entry name" value="P-loop containing nucleoside triphosphate hydrolases"/>
    <property type="match status" value="1"/>
</dbReference>
<dbReference type="EMBL" id="JAZHXI010000014">
    <property type="protein sequence ID" value="KAL2064416.1"/>
    <property type="molecule type" value="Genomic_DNA"/>
</dbReference>
<dbReference type="Pfam" id="PF24883">
    <property type="entry name" value="NPHP3_N"/>
    <property type="match status" value="1"/>
</dbReference>
<keyword evidence="5" id="KW-1185">Reference proteome</keyword>
<keyword evidence="1" id="KW-0677">Repeat</keyword>
<evidence type="ECO:0000313" key="5">
    <source>
        <dbReference type="Proteomes" id="UP001595075"/>
    </source>
</evidence>